<accession>A0A8H5M4G9</accession>
<name>A0A8H5M4G9_9AGAR</name>
<sequence length="257" mass="26774">MFALASVAVAITAVSSVSALVVPRATAPVGWATAYLEPYDTYHTRYMAIGCNNKHNSAFFDQCCHPLLATDKLETARPKQCIPSTSASSSVSAVNPTSTAALDDGDEYNDCDDDDDESFPVVATPTKASAAPAVVKASPAKAATKPEIASSNNVNSGGFATYFYQNGIAGACGTVHSDKDMIAAIDGHRYGNLGVKSGLCGKKVQITNPSNKKSVTVTIADACPTCKNSNSIDLSEAAFKKIATLEQGMVGITWSFV</sequence>
<feature type="domain" description="RlpA-like protein double-psi beta-barrel" evidence="3">
    <location>
        <begin position="158"/>
        <end position="253"/>
    </location>
</feature>
<dbReference type="CDD" id="cd22191">
    <property type="entry name" value="DPBB_RlpA_EXP_N-like"/>
    <property type="match status" value="1"/>
</dbReference>
<evidence type="ECO:0000313" key="4">
    <source>
        <dbReference type="EMBL" id="KAF5380900.1"/>
    </source>
</evidence>
<proteinExistence type="predicted"/>
<comment type="caution">
    <text evidence="4">The sequence shown here is derived from an EMBL/GenBank/DDBJ whole genome shotgun (WGS) entry which is preliminary data.</text>
</comment>
<protein>
    <recommendedName>
        <fullName evidence="3">RlpA-like protein double-psi beta-barrel domain-containing protein</fullName>
    </recommendedName>
</protein>
<dbReference type="InterPro" id="IPR009009">
    <property type="entry name" value="RlpA-like_DPBB"/>
</dbReference>
<evidence type="ECO:0000256" key="1">
    <source>
        <dbReference type="ARBA" id="ARBA00022729"/>
    </source>
</evidence>
<feature type="chain" id="PRO_5034526119" description="RlpA-like protein double-psi beta-barrel domain-containing protein" evidence="2">
    <location>
        <begin position="20"/>
        <end position="257"/>
    </location>
</feature>
<dbReference type="Proteomes" id="UP000565441">
    <property type="component" value="Unassembled WGS sequence"/>
</dbReference>
<dbReference type="SUPFAM" id="SSF50685">
    <property type="entry name" value="Barwin-like endoglucanases"/>
    <property type="match status" value="1"/>
</dbReference>
<organism evidence="4 5">
    <name type="scientific">Tricholomella constricta</name>
    <dbReference type="NCBI Taxonomy" id="117010"/>
    <lineage>
        <taxon>Eukaryota</taxon>
        <taxon>Fungi</taxon>
        <taxon>Dikarya</taxon>
        <taxon>Basidiomycota</taxon>
        <taxon>Agaricomycotina</taxon>
        <taxon>Agaricomycetes</taxon>
        <taxon>Agaricomycetidae</taxon>
        <taxon>Agaricales</taxon>
        <taxon>Tricholomatineae</taxon>
        <taxon>Lyophyllaceae</taxon>
        <taxon>Tricholomella</taxon>
    </lineage>
</organism>
<evidence type="ECO:0000259" key="3">
    <source>
        <dbReference type="Pfam" id="PF03330"/>
    </source>
</evidence>
<keyword evidence="1 2" id="KW-0732">Signal</keyword>
<gene>
    <name evidence="4" type="ORF">D9615_004000</name>
</gene>
<keyword evidence="5" id="KW-1185">Reference proteome</keyword>
<dbReference type="InterPro" id="IPR051477">
    <property type="entry name" value="Expansin_CellWall"/>
</dbReference>
<evidence type="ECO:0000256" key="2">
    <source>
        <dbReference type="SAM" id="SignalP"/>
    </source>
</evidence>
<dbReference type="Gene3D" id="2.40.40.10">
    <property type="entry name" value="RlpA-like domain"/>
    <property type="match status" value="1"/>
</dbReference>
<dbReference type="PANTHER" id="PTHR31836">
    <property type="match status" value="1"/>
</dbReference>
<dbReference type="AlphaFoldDB" id="A0A8H5M4G9"/>
<dbReference type="OrthoDB" id="406505at2759"/>
<dbReference type="PANTHER" id="PTHR31836:SF24">
    <property type="entry name" value="RLPA-LIKE PROTEIN DOUBLE-PSI BETA-BARREL DOMAIN-CONTAINING PROTEIN"/>
    <property type="match status" value="1"/>
</dbReference>
<dbReference type="EMBL" id="JAACJP010000012">
    <property type="protein sequence ID" value="KAF5380900.1"/>
    <property type="molecule type" value="Genomic_DNA"/>
</dbReference>
<evidence type="ECO:0000313" key="5">
    <source>
        <dbReference type="Proteomes" id="UP000565441"/>
    </source>
</evidence>
<feature type="signal peptide" evidence="2">
    <location>
        <begin position="1"/>
        <end position="19"/>
    </location>
</feature>
<dbReference type="InterPro" id="IPR036908">
    <property type="entry name" value="RlpA-like_sf"/>
</dbReference>
<reference evidence="4 5" key="1">
    <citation type="journal article" date="2020" name="ISME J.">
        <title>Uncovering the hidden diversity of litter-decomposition mechanisms in mushroom-forming fungi.</title>
        <authorList>
            <person name="Floudas D."/>
            <person name="Bentzer J."/>
            <person name="Ahren D."/>
            <person name="Johansson T."/>
            <person name="Persson P."/>
            <person name="Tunlid A."/>
        </authorList>
    </citation>
    <scope>NUCLEOTIDE SEQUENCE [LARGE SCALE GENOMIC DNA]</scope>
    <source>
        <strain evidence="4 5">CBS 661.87</strain>
    </source>
</reference>
<dbReference type="Pfam" id="PF03330">
    <property type="entry name" value="DPBB_1"/>
    <property type="match status" value="1"/>
</dbReference>